<keyword evidence="3" id="KW-1185">Reference proteome</keyword>
<sequence>MFYLFKKKIQTNSSPITDGIAQQINLFLHKIQVICAAYLSQKEMKLKISHKRALLLLFAIITCTFFIYLVIAGISGNDNAIPIRQPIHLPQIDTPTKAITPHD</sequence>
<keyword evidence="1" id="KW-0812">Transmembrane</keyword>
<feature type="transmembrane region" description="Helical" evidence="1">
    <location>
        <begin position="53"/>
        <end position="74"/>
    </location>
</feature>
<organism evidence="2 3">
    <name type="scientific">Chitinophaga niastensis</name>
    <dbReference type="NCBI Taxonomy" id="536980"/>
    <lineage>
        <taxon>Bacteria</taxon>
        <taxon>Pseudomonadati</taxon>
        <taxon>Bacteroidota</taxon>
        <taxon>Chitinophagia</taxon>
        <taxon>Chitinophagales</taxon>
        <taxon>Chitinophagaceae</taxon>
        <taxon>Chitinophaga</taxon>
    </lineage>
</organism>
<accession>A0A2P8H9A7</accession>
<dbReference type="AlphaFoldDB" id="A0A2P8H9A7"/>
<proteinExistence type="predicted"/>
<name>A0A2P8H9A7_CHINA</name>
<keyword evidence="1" id="KW-1133">Transmembrane helix</keyword>
<evidence type="ECO:0000256" key="1">
    <source>
        <dbReference type="SAM" id="Phobius"/>
    </source>
</evidence>
<dbReference type="Proteomes" id="UP000240971">
    <property type="component" value="Unassembled WGS sequence"/>
</dbReference>
<comment type="caution">
    <text evidence="2">The sequence shown here is derived from an EMBL/GenBank/DDBJ whole genome shotgun (WGS) entry which is preliminary data.</text>
</comment>
<protein>
    <submittedName>
        <fullName evidence="2">Uncharacterized protein</fullName>
    </submittedName>
</protein>
<evidence type="ECO:0000313" key="2">
    <source>
        <dbReference type="EMBL" id="PSL42817.1"/>
    </source>
</evidence>
<evidence type="ECO:0000313" key="3">
    <source>
        <dbReference type="Proteomes" id="UP000240971"/>
    </source>
</evidence>
<reference evidence="2 3" key="1">
    <citation type="submission" date="2018-03" db="EMBL/GenBank/DDBJ databases">
        <title>Genomic Encyclopedia of Archaeal and Bacterial Type Strains, Phase II (KMG-II): from individual species to whole genera.</title>
        <authorList>
            <person name="Goeker M."/>
        </authorList>
    </citation>
    <scope>NUCLEOTIDE SEQUENCE [LARGE SCALE GENOMIC DNA]</scope>
    <source>
        <strain evidence="2 3">DSM 24859</strain>
    </source>
</reference>
<keyword evidence="1" id="KW-0472">Membrane</keyword>
<gene>
    <name evidence="2" type="ORF">CLV51_11033</name>
</gene>
<dbReference type="EMBL" id="PYAW01000010">
    <property type="protein sequence ID" value="PSL42817.1"/>
    <property type="molecule type" value="Genomic_DNA"/>
</dbReference>